<accession>A0ABT9IUM9</accession>
<organism evidence="2 3">
    <name type="scientific">Chengkuizengella axinellae</name>
    <dbReference type="NCBI Taxonomy" id="3064388"/>
    <lineage>
        <taxon>Bacteria</taxon>
        <taxon>Bacillati</taxon>
        <taxon>Bacillota</taxon>
        <taxon>Bacilli</taxon>
        <taxon>Bacillales</taxon>
        <taxon>Paenibacillaceae</taxon>
        <taxon>Chengkuizengella</taxon>
    </lineage>
</organism>
<dbReference type="GO" id="GO:0016787">
    <property type="term" value="F:hydrolase activity"/>
    <property type="evidence" value="ECO:0007669"/>
    <property type="project" value="UniProtKB-KW"/>
</dbReference>
<dbReference type="SUPFAM" id="SSF56601">
    <property type="entry name" value="beta-lactamase/transpeptidase-like"/>
    <property type="match status" value="1"/>
</dbReference>
<dbReference type="InterPro" id="IPR050491">
    <property type="entry name" value="AmpC-like"/>
</dbReference>
<evidence type="ECO:0000313" key="2">
    <source>
        <dbReference type="EMBL" id="MDP5273050.1"/>
    </source>
</evidence>
<sequence>MIDFMSKKIEELECFTENLQQDDKIVGVSMAVIYNNQLIYDKGIGSSRLSPNQEMTSDTIMSIQSITKSFAAVSIMHLVEDGLIELDSPLVDYLPYFRTSIKEESDRITVRQILSHTAGLPSDVGIANIITPNRHEMEGYKEWQEELNISNGVIESIQSFEDITRYFKDVELAYTPGEKWMYCTDAYVIVGDLFEKVSGVSWKDHIQENIFNKLDMNRSTLDPEKASSDPDSSRFYTEINSIVEETPYPTNIIAAPIGFIYASAKDIAKYLAASFNYDQRSLLKTQSLKNMHQPYPNVEVTFPFTDVNNIGYGLGWGTSKYKGFHLIDHGGGYTGVSARVSMIPSEKLGVVVLANSDRTNTREIAMKAINIFLDR</sequence>
<dbReference type="Gene3D" id="3.40.710.10">
    <property type="entry name" value="DD-peptidase/beta-lactamase superfamily"/>
    <property type="match status" value="1"/>
</dbReference>
<dbReference type="InterPro" id="IPR001466">
    <property type="entry name" value="Beta-lactam-related"/>
</dbReference>
<dbReference type="Pfam" id="PF00144">
    <property type="entry name" value="Beta-lactamase"/>
    <property type="match status" value="1"/>
</dbReference>
<dbReference type="RefSeq" id="WP_305990343.1">
    <property type="nucleotide sequence ID" value="NZ_JAVAMP010000001.1"/>
</dbReference>
<gene>
    <name evidence="2" type="ORF">Q5Y73_02940</name>
</gene>
<name>A0ABT9IUM9_9BACL</name>
<proteinExistence type="predicted"/>
<dbReference type="PANTHER" id="PTHR46825">
    <property type="entry name" value="D-ALANYL-D-ALANINE-CARBOXYPEPTIDASE/ENDOPEPTIDASE AMPH"/>
    <property type="match status" value="1"/>
</dbReference>
<feature type="domain" description="Beta-lactamase-related" evidence="1">
    <location>
        <begin position="18"/>
        <end position="364"/>
    </location>
</feature>
<dbReference type="EC" id="3.1.1.103" evidence="2"/>
<keyword evidence="3" id="KW-1185">Reference proteome</keyword>
<comment type="caution">
    <text evidence="2">The sequence shown here is derived from an EMBL/GenBank/DDBJ whole genome shotgun (WGS) entry which is preliminary data.</text>
</comment>
<dbReference type="InterPro" id="IPR012338">
    <property type="entry name" value="Beta-lactam/transpept-like"/>
</dbReference>
<dbReference type="EMBL" id="JAVAMP010000001">
    <property type="protein sequence ID" value="MDP5273050.1"/>
    <property type="molecule type" value="Genomic_DNA"/>
</dbReference>
<reference evidence="2 3" key="1">
    <citation type="submission" date="2023-08" db="EMBL/GenBank/DDBJ databases">
        <authorList>
            <person name="Park J.-S."/>
        </authorList>
    </citation>
    <scope>NUCLEOTIDE SEQUENCE [LARGE SCALE GENOMIC DNA]</scope>
    <source>
        <strain evidence="2 3">2205SS18-9</strain>
    </source>
</reference>
<evidence type="ECO:0000259" key="1">
    <source>
        <dbReference type="Pfam" id="PF00144"/>
    </source>
</evidence>
<keyword evidence="2" id="KW-0378">Hydrolase</keyword>
<evidence type="ECO:0000313" key="3">
    <source>
        <dbReference type="Proteomes" id="UP001231941"/>
    </source>
</evidence>
<dbReference type="PANTHER" id="PTHR46825:SF9">
    <property type="entry name" value="BETA-LACTAMASE-RELATED DOMAIN-CONTAINING PROTEIN"/>
    <property type="match status" value="1"/>
</dbReference>
<dbReference type="Proteomes" id="UP001231941">
    <property type="component" value="Unassembled WGS sequence"/>
</dbReference>
<protein>
    <submittedName>
        <fullName evidence="2">Serine hydrolase domain-containing protein</fullName>
        <ecNumber evidence="2">3.1.1.103</ecNumber>
    </submittedName>
</protein>